<organism evidence="3 4">
    <name type="scientific">Mucilaginibacter ginsenosidivorans</name>
    <dbReference type="NCBI Taxonomy" id="398053"/>
    <lineage>
        <taxon>Bacteria</taxon>
        <taxon>Pseudomonadati</taxon>
        <taxon>Bacteroidota</taxon>
        <taxon>Sphingobacteriia</taxon>
        <taxon>Sphingobacteriales</taxon>
        <taxon>Sphingobacteriaceae</taxon>
        <taxon>Mucilaginibacter</taxon>
    </lineage>
</organism>
<keyword evidence="4" id="KW-1185">Reference proteome</keyword>
<evidence type="ECO:0000259" key="2">
    <source>
        <dbReference type="Pfam" id="PF19051"/>
    </source>
</evidence>
<dbReference type="Pfam" id="PF19051">
    <property type="entry name" value="GFO_IDH_MocA_C2"/>
    <property type="match status" value="1"/>
</dbReference>
<dbReference type="Pfam" id="PF01408">
    <property type="entry name" value="GFO_IDH_MocA"/>
    <property type="match status" value="1"/>
</dbReference>
<sequence>MTEKPENLPQDPTRRDFIKKGALAAAGFMIVPRFVLGGKGYRAPSDMLTVASVGCGGKGQSDIAMFARSGKANIAYLCDVDDKQAATTFKNFPKAKRYKDWREMFDKESKNFDAVSVSTPDHTHAVVAYNAMARGKHVYVQKPMTHDLWEARTLTAAAKKFKVVTQMGNQGASNDGTRLMSEWYDAGLIGDVHTIYCWTNRPVWPQGVAWPKTKAEVPATLDWNLWLGNAPYKDFVDNLVPFNWRGWWDYGTGALGDMGCHLVEAPFRVLDLEYVKDVQASVGSVYVGEFTKGVFPESCPPSSHITMTFPKTAKTKGDVTLHWMDGGIQPERPEELGPNEPYGGEEGNGCLFIGTKGKMYSSTYSDAAHLLPSSRMQEEAVKDAKQRWARVPGGANGHYAQWVEGCIAGYGKTELSSPFDKAGPLTEALLMANLAVRGHDLAVKGANGRNTYPGQVKLLWDNSNMKVTNFDEVNQYVKRNYREGFALTV</sequence>
<accession>A0A5B8V2J6</accession>
<dbReference type="InterPro" id="IPR000683">
    <property type="entry name" value="Gfo/Idh/MocA-like_OxRdtase_N"/>
</dbReference>
<dbReference type="Gene3D" id="3.40.50.720">
    <property type="entry name" value="NAD(P)-binding Rossmann-like Domain"/>
    <property type="match status" value="1"/>
</dbReference>
<protein>
    <submittedName>
        <fullName evidence="3">Gfo/Idh/MocA family oxidoreductase</fullName>
    </submittedName>
</protein>
<dbReference type="OrthoDB" id="726883at2"/>
<evidence type="ECO:0000313" key="3">
    <source>
        <dbReference type="EMBL" id="QEC64766.1"/>
    </source>
</evidence>
<dbReference type="PANTHER" id="PTHR43818:SF10">
    <property type="entry name" value="NADH-DEPENDENT DEHYDROGENASE-RELATED"/>
    <property type="match status" value="1"/>
</dbReference>
<dbReference type="InterPro" id="IPR043906">
    <property type="entry name" value="Gfo/Idh/MocA_OxRdtase_bact_C"/>
</dbReference>
<feature type="domain" description="Gfo/Idh/MocA-like oxidoreductase bacterial type C-terminal" evidence="2">
    <location>
        <begin position="214"/>
        <end position="265"/>
    </location>
</feature>
<feature type="domain" description="Gfo/Idh/MocA-like oxidoreductase N-terminal" evidence="1">
    <location>
        <begin position="49"/>
        <end position="168"/>
    </location>
</feature>
<dbReference type="EMBL" id="CP042436">
    <property type="protein sequence ID" value="QEC64766.1"/>
    <property type="molecule type" value="Genomic_DNA"/>
</dbReference>
<evidence type="ECO:0000259" key="1">
    <source>
        <dbReference type="Pfam" id="PF01408"/>
    </source>
</evidence>
<dbReference type="GO" id="GO:0000166">
    <property type="term" value="F:nucleotide binding"/>
    <property type="evidence" value="ECO:0007669"/>
    <property type="project" value="InterPro"/>
</dbReference>
<dbReference type="InterPro" id="IPR006311">
    <property type="entry name" value="TAT_signal"/>
</dbReference>
<dbReference type="Proteomes" id="UP000321479">
    <property type="component" value="Chromosome"/>
</dbReference>
<dbReference type="SUPFAM" id="SSF51735">
    <property type="entry name" value="NAD(P)-binding Rossmann-fold domains"/>
    <property type="match status" value="1"/>
</dbReference>
<name>A0A5B8V2J6_9SPHI</name>
<dbReference type="InterPro" id="IPR036291">
    <property type="entry name" value="NAD(P)-bd_dom_sf"/>
</dbReference>
<proteinExistence type="predicted"/>
<dbReference type="PROSITE" id="PS51318">
    <property type="entry name" value="TAT"/>
    <property type="match status" value="1"/>
</dbReference>
<dbReference type="Gene3D" id="3.30.360.10">
    <property type="entry name" value="Dihydrodipicolinate Reductase, domain 2"/>
    <property type="match status" value="1"/>
</dbReference>
<gene>
    <name evidence="3" type="ORF">FRZ54_20090</name>
</gene>
<evidence type="ECO:0000313" key="4">
    <source>
        <dbReference type="Proteomes" id="UP000321479"/>
    </source>
</evidence>
<dbReference type="AlphaFoldDB" id="A0A5B8V2J6"/>
<dbReference type="SUPFAM" id="SSF55347">
    <property type="entry name" value="Glyceraldehyde-3-phosphate dehydrogenase-like, C-terminal domain"/>
    <property type="match status" value="1"/>
</dbReference>
<reference evidence="3 4" key="1">
    <citation type="journal article" date="2017" name="Curr. Microbiol.">
        <title>Mucilaginibacter ginsenosidivorans sp. nov., Isolated from Soil of Ginseng Field.</title>
        <authorList>
            <person name="Kim M.M."/>
            <person name="Siddiqi M.Z."/>
            <person name="Im W.T."/>
        </authorList>
    </citation>
    <scope>NUCLEOTIDE SEQUENCE [LARGE SCALE GENOMIC DNA]</scope>
    <source>
        <strain evidence="3 4">Gsoil 3017</strain>
    </source>
</reference>
<dbReference type="InterPro" id="IPR050463">
    <property type="entry name" value="Gfo/Idh/MocA_oxidrdct_glycsds"/>
</dbReference>
<dbReference type="KEGG" id="mgin:FRZ54_20090"/>
<dbReference type="PANTHER" id="PTHR43818">
    <property type="entry name" value="BCDNA.GH03377"/>
    <property type="match status" value="1"/>
</dbReference>
<dbReference type="RefSeq" id="WP_147033600.1">
    <property type="nucleotide sequence ID" value="NZ_CP042436.1"/>
</dbReference>